<dbReference type="OrthoDB" id="6592355at2759"/>
<dbReference type="InterPro" id="IPR006580">
    <property type="entry name" value="Znf_TTF"/>
</dbReference>
<dbReference type="AlphaFoldDB" id="A0A6G0U8T6"/>
<feature type="domain" description="TTF-type" evidence="1">
    <location>
        <begin position="139"/>
        <end position="222"/>
    </location>
</feature>
<name>A0A6G0U8T6_APHGL</name>
<gene>
    <name evidence="2" type="ORF">AGLY_001084</name>
</gene>
<keyword evidence="3" id="KW-1185">Reference proteome</keyword>
<reference evidence="2 3" key="1">
    <citation type="submission" date="2019-08" db="EMBL/GenBank/DDBJ databases">
        <title>The genome of the soybean aphid Biotype 1, its phylome, world population structure and adaptation to the North American continent.</title>
        <authorList>
            <person name="Giordano R."/>
            <person name="Donthu R.K."/>
            <person name="Hernandez A.G."/>
            <person name="Wright C.L."/>
            <person name="Zimin A.V."/>
        </authorList>
    </citation>
    <scope>NUCLEOTIDE SEQUENCE [LARGE SCALE GENOMIC DNA]</scope>
    <source>
        <tissue evidence="2">Whole aphids</tissue>
    </source>
</reference>
<dbReference type="PANTHER" id="PTHR45749:SF35">
    <property type="entry name" value="AC-LIKE TRANSPOSASE-RELATED"/>
    <property type="match status" value="1"/>
</dbReference>
<sequence length="349" mass="40354">MREVSIQKFLDTGRKWESGASKRKRKAEMMQVNQAMSTSMMKFLNKTSTSTTTDLDEPNAKMDLNEGNLSNKISKYNEELTKEVETNEPPMSLDPGKWVFPLSGSQRHDLVQHGPQQMLDICDENYPLDNHKRHFSNFHYTRKLSNGGTQHRRWLVYSQSQDKIYCFPCTVFSNLQTQMIREGCCDWKHLSTILQRHEKSQEHMVCMIKWVEFDKRIKLGKTIDQENEKRIRESQKHCNIEEHFIGFIAVDSTTGEHLTNIILHELKSNGLDIQDCRGQGFDNGANMVEINKGVKTRILNINPKAFFAPCGCHSWNSILVDAAKSSITAKTFFGFIQKMYLLFSKSSKR</sequence>
<proteinExistence type="predicted"/>
<organism evidence="2 3">
    <name type="scientific">Aphis glycines</name>
    <name type="common">Soybean aphid</name>
    <dbReference type="NCBI Taxonomy" id="307491"/>
    <lineage>
        <taxon>Eukaryota</taxon>
        <taxon>Metazoa</taxon>
        <taxon>Ecdysozoa</taxon>
        <taxon>Arthropoda</taxon>
        <taxon>Hexapoda</taxon>
        <taxon>Insecta</taxon>
        <taxon>Pterygota</taxon>
        <taxon>Neoptera</taxon>
        <taxon>Paraneoptera</taxon>
        <taxon>Hemiptera</taxon>
        <taxon>Sternorrhyncha</taxon>
        <taxon>Aphidomorpha</taxon>
        <taxon>Aphidoidea</taxon>
        <taxon>Aphididae</taxon>
        <taxon>Aphidini</taxon>
        <taxon>Aphis</taxon>
        <taxon>Aphis</taxon>
    </lineage>
</organism>
<evidence type="ECO:0000259" key="1">
    <source>
        <dbReference type="SMART" id="SM00597"/>
    </source>
</evidence>
<dbReference type="Proteomes" id="UP000475862">
    <property type="component" value="Unassembled WGS sequence"/>
</dbReference>
<comment type="caution">
    <text evidence="2">The sequence shown here is derived from an EMBL/GenBank/DDBJ whole genome shotgun (WGS) entry which is preliminary data.</text>
</comment>
<accession>A0A6G0U8T6</accession>
<dbReference type="SMART" id="SM00597">
    <property type="entry name" value="ZnF_TTF"/>
    <property type="match status" value="1"/>
</dbReference>
<dbReference type="EMBL" id="VYZN01000001">
    <property type="protein sequence ID" value="KAE9545541.1"/>
    <property type="molecule type" value="Genomic_DNA"/>
</dbReference>
<evidence type="ECO:0000313" key="3">
    <source>
        <dbReference type="Proteomes" id="UP000475862"/>
    </source>
</evidence>
<protein>
    <recommendedName>
        <fullName evidence="1">TTF-type domain-containing protein</fullName>
    </recommendedName>
</protein>
<evidence type="ECO:0000313" key="2">
    <source>
        <dbReference type="EMBL" id="KAE9545541.1"/>
    </source>
</evidence>
<dbReference type="PANTHER" id="PTHR45749">
    <property type="match status" value="1"/>
</dbReference>